<evidence type="ECO:0008006" key="5">
    <source>
        <dbReference type="Google" id="ProtNLM"/>
    </source>
</evidence>
<reference evidence="4" key="1">
    <citation type="submission" date="2021-01" db="EMBL/GenBank/DDBJ databases">
        <authorList>
            <person name="Corre E."/>
            <person name="Pelletier E."/>
            <person name="Niang G."/>
            <person name="Scheremetjew M."/>
            <person name="Finn R."/>
            <person name="Kale V."/>
            <person name="Holt S."/>
            <person name="Cochrane G."/>
            <person name="Meng A."/>
            <person name="Brown T."/>
            <person name="Cohen L."/>
        </authorList>
    </citation>
    <scope>NUCLEOTIDE SEQUENCE</scope>
    <source>
        <strain evidence="4">CCMP3105</strain>
    </source>
</reference>
<evidence type="ECO:0000256" key="1">
    <source>
        <dbReference type="ARBA" id="ARBA00004123"/>
    </source>
</evidence>
<comment type="similarity">
    <text evidence="2">Belongs to the replication factor A protein 3 family.</text>
</comment>
<dbReference type="GO" id="GO:0003677">
    <property type="term" value="F:DNA binding"/>
    <property type="evidence" value="ECO:0007669"/>
    <property type="project" value="InterPro"/>
</dbReference>
<organism evidence="4">
    <name type="scientific">Alexandrium monilatum</name>
    <dbReference type="NCBI Taxonomy" id="311494"/>
    <lineage>
        <taxon>Eukaryota</taxon>
        <taxon>Sar</taxon>
        <taxon>Alveolata</taxon>
        <taxon>Dinophyceae</taxon>
        <taxon>Gonyaulacales</taxon>
        <taxon>Pyrocystaceae</taxon>
        <taxon>Alexandrium</taxon>
    </lineage>
</organism>
<name>A0A7S4W5G1_9DINO</name>
<dbReference type="Gene3D" id="2.40.50.140">
    <property type="entry name" value="Nucleic acid-binding proteins"/>
    <property type="match status" value="1"/>
</dbReference>
<evidence type="ECO:0000313" key="4">
    <source>
        <dbReference type="EMBL" id="CAE4642981.1"/>
    </source>
</evidence>
<evidence type="ECO:0000256" key="2">
    <source>
        <dbReference type="ARBA" id="ARBA00009761"/>
    </source>
</evidence>
<accession>A0A7S4W5G1</accession>
<dbReference type="AlphaFoldDB" id="A0A7S4W5G1"/>
<dbReference type="InterPro" id="IPR012340">
    <property type="entry name" value="NA-bd_OB-fold"/>
</dbReference>
<keyword evidence="3" id="KW-0539">Nucleus</keyword>
<dbReference type="Pfam" id="PF08661">
    <property type="entry name" value="Rep_fac-A_3"/>
    <property type="match status" value="1"/>
</dbReference>
<dbReference type="EMBL" id="HBNR01069149">
    <property type="protein sequence ID" value="CAE4642981.1"/>
    <property type="molecule type" value="Transcribed_RNA"/>
</dbReference>
<dbReference type="InterPro" id="IPR013970">
    <property type="entry name" value="Rfa2"/>
</dbReference>
<evidence type="ECO:0000256" key="3">
    <source>
        <dbReference type="ARBA" id="ARBA00023242"/>
    </source>
</evidence>
<dbReference type="GO" id="GO:0031981">
    <property type="term" value="C:nuclear lumen"/>
    <property type="evidence" value="ECO:0007669"/>
    <property type="project" value="UniProtKB-ARBA"/>
</dbReference>
<sequence>MAQAQRRPDPALLRLPRAARSRARCSAMAAAGVAAVGMERAASMPVGERVNFQFFQQATQGASVRVGGRIAPAADDPQRRVLCTTDGGSLTLAAECDLPQTGGFVEVIGTKAGDAVLAAAGVVPLPGGEVDVELWDEAVKMAHMPQLRHLFAPDTAL</sequence>
<proteinExistence type="inferred from homology"/>
<protein>
    <recommendedName>
        <fullName evidence="5">Replication factor A protein 3</fullName>
    </recommendedName>
</protein>
<comment type="subcellular location">
    <subcellularLocation>
        <location evidence="1">Nucleus</location>
    </subcellularLocation>
</comment>
<dbReference type="GO" id="GO:0006260">
    <property type="term" value="P:DNA replication"/>
    <property type="evidence" value="ECO:0007669"/>
    <property type="project" value="InterPro"/>
</dbReference>
<dbReference type="GO" id="GO:0006281">
    <property type="term" value="P:DNA repair"/>
    <property type="evidence" value="ECO:0007669"/>
    <property type="project" value="InterPro"/>
</dbReference>
<dbReference type="GO" id="GO:0006310">
    <property type="term" value="P:DNA recombination"/>
    <property type="evidence" value="ECO:0007669"/>
    <property type="project" value="InterPro"/>
</dbReference>
<gene>
    <name evidence="4" type="ORF">AMON00008_LOCUS48973</name>
</gene>